<dbReference type="AlphaFoldDB" id="A0A6B2JN89"/>
<dbReference type="EMBL" id="JAAGAB010000001">
    <property type="protein sequence ID" value="NDU99487.1"/>
    <property type="molecule type" value="Genomic_DNA"/>
</dbReference>
<comment type="caution">
    <text evidence="1">The sequence shown here is derived from an EMBL/GenBank/DDBJ whole genome shotgun (WGS) entry which is preliminary data.</text>
</comment>
<evidence type="ECO:0008006" key="3">
    <source>
        <dbReference type="Google" id="ProtNLM"/>
    </source>
</evidence>
<name>A0A6B2JN89_9RHOB</name>
<reference evidence="1 2" key="1">
    <citation type="submission" date="2020-02" db="EMBL/GenBank/DDBJ databases">
        <title>Pseudoroseicyclus tamarix, sp. nov., isolated from offshore sediment of a Tamarix chinensis forest.</title>
        <authorList>
            <person name="Gai Y."/>
        </authorList>
    </citation>
    <scope>NUCLEOTIDE SEQUENCE [LARGE SCALE GENOMIC DNA]</scope>
    <source>
        <strain evidence="1 2">CLL3-39</strain>
    </source>
</reference>
<protein>
    <recommendedName>
        <fullName evidence="3">Peptide methionine sulfoxide reductase</fullName>
    </recommendedName>
</protein>
<keyword evidence="2" id="KW-1185">Reference proteome</keyword>
<evidence type="ECO:0000313" key="2">
    <source>
        <dbReference type="Proteomes" id="UP000474757"/>
    </source>
</evidence>
<gene>
    <name evidence="1" type="ORF">GZA08_00705</name>
</gene>
<evidence type="ECO:0000313" key="1">
    <source>
        <dbReference type="EMBL" id="NDU99487.1"/>
    </source>
</evidence>
<organism evidence="1 2">
    <name type="scientific">Pseudoroseicyclus tamaricis</name>
    <dbReference type="NCBI Taxonomy" id="2705421"/>
    <lineage>
        <taxon>Bacteria</taxon>
        <taxon>Pseudomonadati</taxon>
        <taxon>Pseudomonadota</taxon>
        <taxon>Alphaproteobacteria</taxon>
        <taxon>Rhodobacterales</taxon>
        <taxon>Paracoccaceae</taxon>
        <taxon>Pseudoroseicyclus</taxon>
    </lineage>
</organism>
<accession>A0A6B2JN89</accession>
<sequence>MGPAAHARFHALPEGAFTGRALGRRWRVARVPVAGGRGWKLQAWALDGPGYISANLYELAAGPRLKPCEMPAEDVLSFLMDLQPED</sequence>
<dbReference type="Proteomes" id="UP000474757">
    <property type="component" value="Unassembled WGS sequence"/>
</dbReference>
<proteinExistence type="predicted"/>